<reference evidence="3 4" key="1">
    <citation type="submission" date="2017-02" db="EMBL/GenBank/DDBJ databases">
        <title>Blood Disease Bacterium A2-HR MARDI.</title>
        <authorList>
            <person name="Badrun R."/>
            <person name="Abu Bakar N."/>
            <person name="Laboh R."/>
        </authorList>
    </citation>
    <scope>NUCLEOTIDE SEQUENCE [LARGE SCALE GENOMIC DNA]</scope>
    <source>
        <strain evidence="3 4">A2-HR MARDI</strain>
    </source>
</reference>
<dbReference type="RefSeq" id="WP_078222630.1">
    <property type="nucleotide sequence ID" value="NZ_CP019911.1"/>
</dbReference>
<dbReference type="NCBIfam" id="TIGR01760">
    <property type="entry name" value="tape_meas_TP901"/>
    <property type="match status" value="1"/>
</dbReference>
<evidence type="ECO:0000313" key="3">
    <source>
        <dbReference type="EMBL" id="AQW30501.1"/>
    </source>
</evidence>
<dbReference type="Proteomes" id="UP000189628">
    <property type="component" value="Chromosome"/>
</dbReference>
<protein>
    <submittedName>
        <fullName evidence="3">Phage tail tape measure protein</fullName>
    </submittedName>
</protein>
<gene>
    <name evidence="3" type="ORF">B0B51_11370</name>
</gene>
<dbReference type="EMBL" id="CP019911">
    <property type="protein sequence ID" value="AQW30501.1"/>
    <property type="molecule type" value="Genomic_DNA"/>
</dbReference>
<evidence type="ECO:0000259" key="2">
    <source>
        <dbReference type="Pfam" id="PF10145"/>
    </source>
</evidence>
<proteinExistence type="predicted"/>
<dbReference type="AlphaFoldDB" id="A0A1U9VKB6"/>
<dbReference type="Pfam" id="PF10145">
    <property type="entry name" value="PhageMin_Tail"/>
    <property type="match status" value="1"/>
</dbReference>
<feature type="region of interest" description="Disordered" evidence="1">
    <location>
        <begin position="30"/>
        <end position="75"/>
    </location>
</feature>
<accession>A0A1U9VKB6</accession>
<evidence type="ECO:0000313" key="4">
    <source>
        <dbReference type="Proteomes" id="UP000189628"/>
    </source>
</evidence>
<feature type="compositionally biased region" description="Low complexity" evidence="1">
    <location>
        <begin position="30"/>
        <end position="49"/>
    </location>
</feature>
<feature type="domain" description="Phage tail tape measure protein" evidence="2">
    <location>
        <begin position="201"/>
        <end position="396"/>
    </location>
</feature>
<name>A0A1U9VKB6_9RALS</name>
<evidence type="ECO:0000256" key="1">
    <source>
        <dbReference type="SAM" id="MobiDB-lite"/>
    </source>
</evidence>
<sequence length="712" mass="73992">MSSPSVDVAVKIKIVDAGAEAAIQKTAKTAEQAAAKTATATEKAAQKAADAAEKSAARQRSSYEKLSQARETLGVRSERAIQREIQQTEAAYNRLSRSGTMSWREQAAAAGRMRQKVTELTNEMGRLTAAQKAYAGLKFTGASVAGIGAAAYTLKGPAERAMSYDRRLANMANTAYSERDAAGRKIGAKALEDAVNKARREGGGTREQAAEALDTMIASGTVSDTDAMKMLPGIMKAATASNTDANALATIAIRAKQSFRISAEDMPQILSAAMVAGQAGGFELKDMAKWLPQQMAVAGNLGLSGKEGFAKLAAWNQASVITAGTRDEAGNNLRDLLNELNTPHFRKYMAEQYLANGQKLKRGEKEKRLKSVDEVFLDYQSRGVDKVGATIDMMQSIFSKDAKFQELRAKLRATDKNDKEGQRQILEAMSAQVQGTAVGKVFHNQQSLMAFLGVMNNQQYTNDVLGKVNAQYGLPADRSEIATSFQGIADTSDFKVEQAKEDAAVAQKSAMDSLTPAIGKAAEAFADLAQKHPLLVGTTTLATAALGALAGAAGLATVAMGGQGAAGGAIGRAAAWATGSAVGRGVMKAGKVGGIAGVGALVGDYALEKAFGEESAISRYGSSALNGAAMGAMVGSVVPVLGTGVGAAVGGGLGLAWEGLKDLLKPPEQKPVDVNARMTVGLAPGLVLQSQSVQATGGNVQMNTGNVWNGAP</sequence>
<organism evidence="3 4">
    <name type="scientific">blood disease bacterium A2-HR MARDI</name>
    <dbReference type="NCBI Taxonomy" id="1944648"/>
    <lineage>
        <taxon>Bacteria</taxon>
        <taxon>Pseudomonadati</taxon>
        <taxon>Pseudomonadota</taxon>
        <taxon>Betaproteobacteria</taxon>
        <taxon>Burkholderiales</taxon>
        <taxon>Burkholderiaceae</taxon>
        <taxon>Ralstonia</taxon>
        <taxon>Ralstonia solanacearum species complex</taxon>
    </lineage>
</organism>
<dbReference type="InterPro" id="IPR010090">
    <property type="entry name" value="Phage_tape_meas"/>
</dbReference>